<name>A0A821T5W0_9BILA</name>
<gene>
    <name evidence="1" type="ORF">HFQ381_LOCUS30538</name>
    <name evidence="3" type="ORF">QYT958_LOCUS28369</name>
    <name evidence="2" type="ORF">TSG867_LOCUS30601</name>
</gene>
<evidence type="ECO:0000313" key="4">
    <source>
        <dbReference type="Proteomes" id="UP000663848"/>
    </source>
</evidence>
<protein>
    <recommendedName>
        <fullName evidence="5">F-box domain-containing protein</fullName>
    </recommendedName>
</protein>
<proteinExistence type="predicted"/>
<dbReference type="EMBL" id="CAJOBQ010004989">
    <property type="protein sequence ID" value="CAF4647959.1"/>
    <property type="molecule type" value="Genomic_DNA"/>
</dbReference>
<dbReference type="Proteomes" id="UP000663848">
    <property type="component" value="Unassembled WGS sequence"/>
</dbReference>
<organism evidence="3 4">
    <name type="scientific">Rotaria socialis</name>
    <dbReference type="NCBI Taxonomy" id="392032"/>
    <lineage>
        <taxon>Eukaryota</taxon>
        <taxon>Metazoa</taxon>
        <taxon>Spiralia</taxon>
        <taxon>Gnathifera</taxon>
        <taxon>Rotifera</taxon>
        <taxon>Eurotatoria</taxon>
        <taxon>Bdelloidea</taxon>
        <taxon>Philodinida</taxon>
        <taxon>Philodinidae</taxon>
        <taxon>Rotaria</taxon>
    </lineage>
</organism>
<dbReference type="Proteomes" id="UP000663862">
    <property type="component" value="Unassembled WGS sequence"/>
</dbReference>
<comment type="caution">
    <text evidence="3">The sequence shown here is derived from an EMBL/GenBank/DDBJ whole genome shotgun (WGS) entry which is preliminary data.</text>
</comment>
<dbReference type="EMBL" id="CAJOBO010005463">
    <property type="protein sequence ID" value="CAF4544841.1"/>
    <property type="molecule type" value="Genomic_DNA"/>
</dbReference>
<dbReference type="Proteomes" id="UP000663851">
    <property type="component" value="Unassembled WGS sequence"/>
</dbReference>
<reference evidence="3" key="1">
    <citation type="submission" date="2021-02" db="EMBL/GenBank/DDBJ databases">
        <authorList>
            <person name="Nowell W R."/>
        </authorList>
    </citation>
    <scope>NUCLEOTIDE SEQUENCE</scope>
</reference>
<evidence type="ECO:0000313" key="3">
    <source>
        <dbReference type="EMBL" id="CAF4867125.1"/>
    </source>
</evidence>
<evidence type="ECO:0000313" key="1">
    <source>
        <dbReference type="EMBL" id="CAF4544841.1"/>
    </source>
</evidence>
<evidence type="ECO:0008006" key="5">
    <source>
        <dbReference type="Google" id="ProtNLM"/>
    </source>
</evidence>
<accession>A0A821T5W0</accession>
<evidence type="ECO:0000313" key="2">
    <source>
        <dbReference type="EMBL" id="CAF4647959.1"/>
    </source>
</evidence>
<dbReference type="EMBL" id="CAJOBR010007667">
    <property type="protein sequence ID" value="CAF4867125.1"/>
    <property type="molecule type" value="Genomic_DNA"/>
</dbReference>
<dbReference type="AlphaFoldDB" id="A0A821T5W0"/>
<sequence>MDLSILSVLPNEIIDLISEQLSGMDLFHFTLLNHYHLAITTYHLTQLLRLQSSLSLQKEIKSLIHMSKSPYMIVENGISLVLSSCKWNNFVYGPFKLQVIKKSLKYYSTDLFFLYCRLWGFNPFYYDSCYPTLDIFEYSYVFEPRSLSVHECALFKVWGKN</sequence>